<feature type="compositionally biased region" description="Acidic residues" evidence="1">
    <location>
        <begin position="59"/>
        <end position="75"/>
    </location>
</feature>
<organism evidence="3 4">
    <name type="scientific">Filobacillus milosensis</name>
    <dbReference type="NCBI Taxonomy" id="94137"/>
    <lineage>
        <taxon>Bacteria</taxon>
        <taxon>Bacillati</taxon>
        <taxon>Bacillota</taxon>
        <taxon>Bacilli</taxon>
        <taxon>Bacillales</taxon>
        <taxon>Bacillaceae</taxon>
        <taxon>Filobacillus</taxon>
    </lineage>
</organism>
<keyword evidence="2" id="KW-0472">Membrane</keyword>
<dbReference type="Proteomes" id="UP000297975">
    <property type="component" value="Unassembled WGS sequence"/>
</dbReference>
<protein>
    <submittedName>
        <fullName evidence="3">Uncharacterized protein</fullName>
    </submittedName>
</protein>
<dbReference type="EMBL" id="SOPW01000014">
    <property type="protein sequence ID" value="TFB15110.1"/>
    <property type="molecule type" value="Genomic_DNA"/>
</dbReference>
<feature type="region of interest" description="Disordered" evidence="1">
    <location>
        <begin position="45"/>
        <end position="88"/>
    </location>
</feature>
<reference evidence="3 4" key="1">
    <citation type="submission" date="2019-03" db="EMBL/GenBank/DDBJ databases">
        <authorList>
            <person name="He R.-H."/>
        </authorList>
    </citation>
    <scope>NUCLEOTIDE SEQUENCE [LARGE SCALE GENOMIC DNA]</scope>
    <source>
        <strain evidence="4">SH 714</strain>
    </source>
</reference>
<feature type="compositionally biased region" description="Polar residues" evidence="1">
    <location>
        <begin position="45"/>
        <end position="58"/>
    </location>
</feature>
<name>A0A4Y8IEY5_9BACI</name>
<keyword evidence="4" id="KW-1185">Reference proteome</keyword>
<evidence type="ECO:0000313" key="3">
    <source>
        <dbReference type="EMBL" id="TFB15110.1"/>
    </source>
</evidence>
<gene>
    <name evidence="3" type="ORF">E3U55_12725</name>
</gene>
<evidence type="ECO:0000256" key="2">
    <source>
        <dbReference type="SAM" id="Phobius"/>
    </source>
</evidence>
<dbReference type="AlphaFoldDB" id="A0A4Y8IEY5"/>
<comment type="caution">
    <text evidence="3">The sequence shown here is derived from an EMBL/GenBank/DDBJ whole genome shotgun (WGS) entry which is preliminary data.</text>
</comment>
<sequence length="252" mass="28760">MKSLFFIVLGVVAGVITTILLLNYLGQKSIEDATNYSQDLPNVVETSNQKSSKEIIQNDTEEAEEEEADTGEDKDESTSSNQEEKSQLTDEQIILELSEQIVNALHNSDMNTLASFVHGTEGLLFSPYIYIQPNSQQFNQGDIPTLLNNTNIYNWGTEDGTGNPIDLTPQDYFSRYVYNKNYSNPDEIKYDEYIERSSMINNISTYFNNVHVVEYYVEGQMDLDWGSLNLVFKQDNNGDWKLIAIVHDEWTT</sequence>
<dbReference type="OrthoDB" id="1267107at2"/>
<evidence type="ECO:0000313" key="4">
    <source>
        <dbReference type="Proteomes" id="UP000297975"/>
    </source>
</evidence>
<keyword evidence="2" id="KW-0812">Transmembrane</keyword>
<feature type="transmembrane region" description="Helical" evidence="2">
    <location>
        <begin position="6"/>
        <end position="25"/>
    </location>
</feature>
<proteinExistence type="predicted"/>
<accession>A0A4Y8IEY5</accession>
<evidence type="ECO:0000256" key="1">
    <source>
        <dbReference type="SAM" id="MobiDB-lite"/>
    </source>
</evidence>
<dbReference type="RefSeq" id="WP_134340854.1">
    <property type="nucleotide sequence ID" value="NZ_SOPW01000014.1"/>
</dbReference>
<keyword evidence="2" id="KW-1133">Transmembrane helix</keyword>